<dbReference type="AlphaFoldDB" id="A0A6A4GLE5"/>
<dbReference type="EMBL" id="ML769910">
    <property type="protein sequence ID" value="KAE9386127.1"/>
    <property type="molecule type" value="Genomic_DNA"/>
</dbReference>
<feature type="region of interest" description="Disordered" evidence="1">
    <location>
        <begin position="151"/>
        <end position="179"/>
    </location>
</feature>
<evidence type="ECO:0000313" key="2">
    <source>
        <dbReference type="EMBL" id="KAE9386127.1"/>
    </source>
</evidence>
<evidence type="ECO:0000313" key="3">
    <source>
        <dbReference type="Proteomes" id="UP000799118"/>
    </source>
</evidence>
<organism evidence="2 3">
    <name type="scientific">Gymnopus androsaceus JB14</name>
    <dbReference type="NCBI Taxonomy" id="1447944"/>
    <lineage>
        <taxon>Eukaryota</taxon>
        <taxon>Fungi</taxon>
        <taxon>Dikarya</taxon>
        <taxon>Basidiomycota</taxon>
        <taxon>Agaricomycotina</taxon>
        <taxon>Agaricomycetes</taxon>
        <taxon>Agaricomycetidae</taxon>
        <taxon>Agaricales</taxon>
        <taxon>Marasmiineae</taxon>
        <taxon>Omphalotaceae</taxon>
        <taxon>Gymnopus</taxon>
    </lineage>
</organism>
<name>A0A6A4GLE5_9AGAR</name>
<reference evidence="2" key="1">
    <citation type="journal article" date="2019" name="Environ. Microbiol.">
        <title>Fungal ecological strategies reflected in gene transcription - a case study of two litter decomposers.</title>
        <authorList>
            <person name="Barbi F."/>
            <person name="Kohler A."/>
            <person name="Barry K."/>
            <person name="Baskaran P."/>
            <person name="Daum C."/>
            <person name="Fauchery L."/>
            <person name="Ihrmark K."/>
            <person name="Kuo A."/>
            <person name="LaButti K."/>
            <person name="Lipzen A."/>
            <person name="Morin E."/>
            <person name="Grigoriev I.V."/>
            <person name="Henrissat B."/>
            <person name="Lindahl B."/>
            <person name="Martin F."/>
        </authorList>
    </citation>
    <scope>NUCLEOTIDE SEQUENCE</scope>
    <source>
        <strain evidence="2">JB14</strain>
    </source>
</reference>
<feature type="compositionally biased region" description="Acidic residues" evidence="1">
    <location>
        <begin position="170"/>
        <end position="179"/>
    </location>
</feature>
<feature type="region of interest" description="Disordered" evidence="1">
    <location>
        <begin position="1"/>
        <end position="42"/>
    </location>
</feature>
<dbReference type="Proteomes" id="UP000799118">
    <property type="component" value="Unassembled WGS sequence"/>
</dbReference>
<gene>
    <name evidence="2" type="ORF">BT96DRAFT_949347</name>
</gene>
<protein>
    <submittedName>
        <fullName evidence="2">Uncharacterized protein</fullName>
    </submittedName>
</protein>
<evidence type="ECO:0000256" key="1">
    <source>
        <dbReference type="SAM" id="MobiDB-lite"/>
    </source>
</evidence>
<feature type="compositionally biased region" description="Polar residues" evidence="1">
    <location>
        <begin position="1"/>
        <end position="13"/>
    </location>
</feature>
<dbReference type="OrthoDB" id="2889888at2759"/>
<keyword evidence="3" id="KW-1185">Reference proteome</keyword>
<accession>A0A6A4GLE5</accession>
<sequence length="225" mass="24529">MADPQQSPASLTDSLRARDIRQCLKGNPPQGGEDKAMDSPTESIEIAAENKEDSANSAERPVILNKDHGRELLDRASILKKLQKELLAKGEPKVREILPTPKAVCKIVIALMGLEAMMPVIKHLLSAEGVVGALAKTELLVYLSHILKSSGDKSLAPDTDGGDGDKSIEPDTDNCDEDNLESMLNNCDEDNLESMLNNFIPMSSEQWPWNGSKGTICLWNCAYPM</sequence>
<proteinExistence type="predicted"/>